<evidence type="ECO:0000313" key="1">
    <source>
        <dbReference type="EMBL" id="TRZ55817.1"/>
    </source>
</evidence>
<dbReference type="EMBL" id="QWEF01000098">
    <property type="protein sequence ID" value="TRZ55817.1"/>
    <property type="molecule type" value="Genomic_DNA"/>
</dbReference>
<feature type="non-terminal residue" evidence="1">
    <location>
        <position position="1"/>
    </location>
</feature>
<name>A0ABY3CX69_9PSED</name>
<dbReference type="RefSeq" id="WP_144000726.1">
    <property type="nucleotide sequence ID" value="NZ_QWEF01000098.1"/>
</dbReference>
<organism evidence="1 2">
    <name type="scientific">Pseudomonas alloputida</name>
    <dbReference type="NCBI Taxonomy" id="1940621"/>
    <lineage>
        <taxon>Bacteria</taxon>
        <taxon>Pseudomonadati</taxon>
        <taxon>Pseudomonadota</taxon>
        <taxon>Gammaproteobacteria</taxon>
        <taxon>Pseudomonadales</taxon>
        <taxon>Pseudomonadaceae</taxon>
        <taxon>Pseudomonas</taxon>
    </lineage>
</organism>
<reference evidence="1 2" key="1">
    <citation type="journal article" date="2019" name="Biocontrol Sci. Technol.">
        <title>Pseudomonas putida strain B2017 produced as technical grade active ingredient controls fungal and bacterial crop diseases.</title>
        <authorList>
            <person name="Oliver C."/>
            <person name="Hernandez I."/>
            <person name="Caminal M."/>
            <person name="Lara J.M."/>
            <person name="Fernandez C."/>
        </authorList>
    </citation>
    <scope>NUCLEOTIDE SEQUENCE [LARGE SCALE GENOMIC DNA]</scope>
    <source>
        <strain evidence="1 2">B2017</strain>
    </source>
</reference>
<keyword evidence="2" id="KW-1185">Reference proteome</keyword>
<evidence type="ECO:0008006" key="3">
    <source>
        <dbReference type="Google" id="ProtNLM"/>
    </source>
</evidence>
<evidence type="ECO:0000313" key="2">
    <source>
        <dbReference type="Proteomes" id="UP001165882"/>
    </source>
</evidence>
<comment type="caution">
    <text evidence="1">The sequence shown here is derived from an EMBL/GenBank/DDBJ whole genome shotgun (WGS) entry which is preliminary data.</text>
</comment>
<proteinExistence type="predicted"/>
<protein>
    <recommendedName>
        <fullName evidence="3">FCD domain-containing protein</fullName>
    </recommendedName>
</protein>
<feature type="non-terminal residue" evidence="1">
    <location>
        <position position="75"/>
    </location>
</feature>
<gene>
    <name evidence="1" type="ORF">DZA28_30415</name>
</gene>
<sequence>GGNNYLPLIWKHFRSHRSLLFRLSHLLQLEPTTQDRSLVQALELIQDSENLHREWIDEHVDLSFASERWVKVVRR</sequence>
<dbReference type="Proteomes" id="UP001165882">
    <property type="component" value="Unassembled WGS sequence"/>
</dbReference>
<accession>A0ABY3CX69</accession>